<name>A0ABY4EE92_VITST</name>
<sequence>MNEDNQEWLEVLRAEVAKSSIAKVAKKLEYSPAVVSLVLSGKYQGNIDNVIKRVIEMYMIVECPYLEAKMVLNDCRTFALGRAPTHSPPKMQHWRACRRCPLKPKELDS</sequence>
<dbReference type="RefSeq" id="WP_019957813.1">
    <property type="nucleotide sequence ID" value="NZ_CP091512.1"/>
</dbReference>
<accession>A0ABY4EE92</accession>
<dbReference type="Gene3D" id="1.10.260.40">
    <property type="entry name" value="lambda repressor-like DNA-binding domains"/>
    <property type="match status" value="1"/>
</dbReference>
<proteinExistence type="predicted"/>
<gene>
    <name evidence="1" type="ORF">LVJ81_06165</name>
</gene>
<dbReference type="InterPro" id="IPR010982">
    <property type="entry name" value="Lambda_DNA-bd_dom_sf"/>
</dbReference>
<dbReference type="Proteomes" id="UP000832034">
    <property type="component" value="Chromosome"/>
</dbReference>
<protein>
    <submittedName>
        <fullName evidence="1">XRE family transcriptional regulator</fullName>
    </submittedName>
</protein>
<reference evidence="1" key="2">
    <citation type="journal article" date="2022" name="Res Sq">
        <title>Evolution of multicellular longitudinally dividing oral cavity symbionts (Neisseriaceae).</title>
        <authorList>
            <person name="Nyongesa S."/>
            <person name="Weber P."/>
            <person name="Bernet E."/>
            <person name="Pullido F."/>
            <person name="Nieckarz M."/>
            <person name="Delaby M."/>
            <person name="Nieves C."/>
            <person name="Viehboeck T."/>
            <person name="Krause N."/>
            <person name="Rivera-Millot A."/>
            <person name="Nakamura A."/>
            <person name="Vischer N."/>
            <person name="VanNieuwenhze M."/>
            <person name="Brun Y."/>
            <person name="Cava F."/>
            <person name="Bulgheresi S."/>
            <person name="Veyrier F."/>
        </authorList>
    </citation>
    <scope>NUCLEOTIDE SEQUENCE</scope>
    <source>
        <strain evidence="1">SAG 1488-6</strain>
    </source>
</reference>
<evidence type="ECO:0000313" key="2">
    <source>
        <dbReference type="Proteomes" id="UP000832034"/>
    </source>
</evidence>
<evidence type="ECO:0000313" key="1">
    <source>
        <dbReference type="EMBL" id="UOO93606.1"/>
    </source>
</evidence>
<keyword evidence="2" id="KW-1185">Reference proteome</keyword>
<organism evidence="1 2">
    <name type="scientific">Vitreoscilla stercoraria</name>
    <dbReference type="NCBI Taxonomy" id="61"/>
    <lineage>
        <taxon>Bacteria</taxon>
        <taxon>Pseudomonadati</taxon>
        <taxon>Pseudomonadota</taxon>
        <taxon>Betaproteobacteria</taxon>
        <taxon>Neisseriales</taxon>
        <taxon>Neisseriaceae</taxon>
        <taxon>Vitreoscilla</taxon>
    </lineage>
</organism>
<dbReference type="EMBL" id="CP091512">
    <property type="protein sequence ID" value="UOO93606.1"/>
    <property type="molecule type" value="Genomic_DNA"/>
</dbReference>
<reference evidence="1" key="1">
    <citation type="submission" date="2021-12" db="EMBL/GenBank/DDBJ databases">
        <authorList>
            <person name="Veyrier F.J."/>
        </authorList>
    </citation>
    <scope>NUCLEOTIDE SEQUENCE</scope>
    <source>
        <strain evidence="1">SAG 1488-6</strain>
    </source>
</reference>